<keyword evidence="4" id="KW-1185">Reference proteome</keyword>
<comment type="caution">
    <text evidence="3">The sequence shown here is derived from an EMBL/GenBank/DDBJ whole genome shotgun (WGS) entry which is preliminary data.</text>
</comment>
<feature type="compositionally biased region" description="Low complexity" evidence="1">
    <location>
        <begin position="125"/>
        <end position="136"/>
    </location>
</feature>
<dbReference type="SUPFAM" id="SSF47592">
    <property type="entry name" value="SWIB/MDM2 domain"/>
    <property type="match status" value="2"/>
</dbReference>
<reference evidence="3 4" key="1">
    <citation type="submission" date="2024-06" db="EMBL/GenBank/DDBJ databases">
        <title>A chromosome level genome sequence of Diviner's sage (Salvia divinorum).</title>
        <authorList>
            <person name="Ford S.A."/>
            <person name="Ro D.-K."/>
            <person name="Ness R.W."/>
            <person name="Phillips M.A."/>
        </authorList>
    </citation>
    <scope>NUCLEOTIDE SEQUENCE [LARGE SCALE GENOMIC DNA]</scope>
    <source>
        <strain evidence="3">SAF-2024a</strain>
        <tissue evidence="3">Leaf</tissue>
    </source>
</reference>
<dbReference type="InterPro" id="IPR014876">
    <property type="entry name" value="DEK_C"/>
</dbReference>
<dbReference type="AlphaFoldDB" id="A0ABD1I5U9"/>
<dbReference type="PROSITE" id="PS51925">
    <property type="entry name" value="SWIB_MDM2"/>
    <property type="match status" value="2"/>
</dbReference>
<feature type="domain" description="DM2" evidence="2">
    <location>
        <begin position="257"/>
        <end position="336"/>
    </location>
</feature>
<dbReference type="SMART" id="SM00151">
    <property type="entry name" value="SWIB"/>
    <property type="match status" value="2"/>
</dbReference>
<gene>
    <name evidence="3" type="ORF">AAHA92_05501</name>
</gene>
<dbReference type="InterPro" id="IPR019835">
    <property type="entry name" value="SWIB_domain"/>
</dbReference>
<evidence type="ECO:0000313" key="3">
    <source>
        <dbReference type="EMBL" id="KAL1562989.1"/>
    </source>
</evidence>
<dbReference type="Pfam" id="PF08766">
    <property type="entry name" value="DEK_C"/>
    <property type="match status" value="1"/>
</dbReference>
<protein>
    <recommendedName>
        <fullName evidence="2">DM2 domain-containing protein</fullName>
    </recommendedName>
</protein>
<evidence type="ECO:0000313" key="4">
    <source>
        <dbReference type="Proteomes" id="UP001567538"/>
    </source>
</evidence>
<sequence>MAEKGPAAPPVGMAVTDNQIAQALDSLFRDTNSFTTLSGVVEQLESKLGVNLFHKIDFIRTQIHYMLHSQPLNFMPHYQQHKGHFAIHQNPNFPPAPAAHLTPNFAVYQPSQGYAFRPPPPPSPSSALNTPTTASADVPAKESVSTGKKRRGGPGGLNKLCNVSPLLQAIVGQPSLPRTEIVKQLWVYIRKHNLQDPNNKRKIICNDELRLVFETDCTDMFKMNKLLAKHITAIEPTKQMAKNAKRQKADVGSGTDDPVPIVIISEALARFFGTEEREMSQAEVLRQIWEYIKAHQLEDPLNSTAILCDEKLHELLGCESVSALEVPEMLAQRHCSRNHDKEI</sequence>
<dbReference type="InterPro" id="IPR003121">
    <property type="entry name" value="SWIB_MDM2_domain"/>
</dbReference>
<dbReference type="Proteomes" id="UP001567538">
    <property type="component" value="Unassembled WGS sequence"/>
</dbReference>
<dbReference type="InterPro" id="IPR036885">
    <property type="entry name" value="SWIB_MDM2_dom_sf"/>
</dbReference>
<dbReference type="PANTHER" id="PTHR13844">
    <property type="entry name" value="SWI/SNF-RELATED MATRIX-ASSOCIATED ACTIN-DEPENDENT REGULATOR OF CHROMATIN SUBFAMILY D"/>
    <property type="match status" value="1"/>
</dbReference>
<accession>A0ABD1I5U9</accession>
<feature type="domain" description="DM2" evidence="2">
    <location>
        <begin position="156"/>
        <end position="233"/>
    </location>
</feature>
<dbReference type="Pfam" id="PF02201">
    <property type="entry name" value="SWIB"/>
    <property type="match status" value="2"/>
</dbReference>
<proteinExistence type="predicted"/>
<organism evidence="3 4">
    <name type="scientific">Salvia divinorum</name>
    <name type="common">Maria pastora</name>
    <name type="synonym">Diviner's sage</name>
    <dbReference type="NCBI Taxonomy" id="28513"/>
    <lineage>
        <taxon>Eukaryota</taxon>
        <taxon>Viridiplantae</taxon>
        <taxon>Streptophyta</taxon>
        <taxon>Embryophyta</taxon>
        <taxon>Tracheophyta</taxon>
        <taxon>Spermatophyta</taxon>
        <taxon>Magnoliopsida</taxon>
        <taxon>eudicotyledons</taxon>
        <taxon>Gunneridae</taxon>
        <taxon>Pentapetalae</taxon>
        <taxon>asterids</taxon>
        <taxon>lamiids</taxon>
        <taxon>Lamiales</taxon>
        <taxon>Lamiaceae</taxon>
        <taxon>Nepetoideae</taxon>
        <taxon>Mentheae</taxon>
        <taxon>Salviinae</taxon>
        <taxon>Salvia</taxon>
        <taxon>Salvia subgen. Calosphace</taxon>
    </lineage>
</organism>
<name>A0ABD1I5U9_SALDI</name>
<dbReference type="EMBL" id="JBEAFC010000003">
    <property type="protein sequence ID" value="KAL1562989.1"/>
    <property type="molecule type" value="Genomic_DNA"/>
</dbReference>
<evidence type="ECO:0000259" key="2">
    <source>
        <dbReference type="PROSITE" id="PS51925"/>
    </source>
</evidence>
<evidence type="ECO:0000256" key="1">
    <source>
        <dbReference type="SAM" id="MobiDB-lite"/>
    </source>
</evidence>
<dbReference type="CDD" id="cd10567">
    <property type="entry name" value="SWIB-MDM2_like"/>
    <property type="match status" value="2"/>
</dbReference>
<feature type="region of interest" description="Disordered" evidence="1">
    <location>
        <begin position="111"/>
        <end position="158"/>
    </location>
</feature>
<dbReference type="Gene3D" id="1.10.245.10">
    <property type="entry name" value="SWIB/MDM2 domain"/>
    <property type="match status" value="2"/>
</dbReference>